<dbReference type="EMBL" id="CAJNBH010000029">
    <property type="protein sequence ID" value="CAE6839047.1"/>
    <property type="molecule type" value="Genomic_DNA"/>
</dbReference>
<proteinExistence type="predicted"/>
<gene>
    <name evidence="1" type="ORF">R69776_06950</name>
</gene>
<reference evidence="1 2" key="1">
    <citation type="submission" date="2021-02" db="EMBL/GenBank/DDBJ databases">
        <authorList>
            <person name="Vanwijnsberghe S."/>
        </authorList>
    </citation>
    <scope>NUCLEOTIDE SEQUENCE [LARGE SCALE GENOMIC DNA]</scope>
    <source>
        <strain evidence="1 2">R-69776</strain>
    </source>
</reference>
<organism evidence="1 2">
    <name type="scientific">Paraburkholderia nemoris</name>
    <dbReference type="NCBI Taxonomy" id="2793076"/>
    <lineage>
        <taxon>Bacteria</taxon>
        <taxon>Pseudomonadati</taxon>
        <taxon>Pseudomonadota</taxon>
        <taxon>Betaproteobacteria</taxon>
        <taxon>Burkholderiales</taxon>
        <taxon>Burkholderiaceae</taxon>
        <taxon>Paraburkholderia</taxon>
    </lineage>
</organism>
<protein>
    <submittedName>
        <fullName evidence="1">Uncharacterized protein</fullName>
    </submittedName>
</protein>
<accession>A0ABN7MZ28</accession>
<evidence type="ECO:0000313" key="2">
    <source>
        <dbReference type="Proteomes" id="UP000673821"/>
    </source>
</evidence>
<dbReference type="Proteomes" id="UP000673821">
    <property type="component" value="Unassembled WGS sequence"/>
</dbReference>
<evidence type="ECO:0000313" key="1">
    <source>
        <dbReference type="EMBL" id="CAE6839047.1"/>
    </source>
</evidence>
<comment type="caution">
    <text evidence="1">The sequence shown here is derived from an EMBL/GenBank/DDBJ whole genome shotgun (WGS) entry which is preliminary data.</text>
</comment>
<name>A0ABN7MZ28_9BURK</name>
<keyword evidence="2" id="KW-1185">Reference proteome</keyword>
<sequence length="127" mass="14093">MGIVGDPLQLEPVVGVPQEMMAQLLRRCSAEPQWAQTLADRANRFGMYIGEPNTDERKWLGSPLLGHRRCLDPMFRIAYNEKMVYGTGEDTGPDGIGSSCWVQVPAEHSDGHWVEAQRVSSRLAPGI</sequence>
<dbReference type="RefSeq" id="WP_200660704.1">
    <property type="nucleotide sequence ID" value="NZ_CAJNBH010000029.1"/>
</dbReference>